<name>A0ABV8BTH8_9PSEU</name>
<reference evidence="2" key="1">
    <citation type="journal article" date="2019" name="Int. J. Syst. Evol. Microbiol.">
        <title>The Global Catalogue of Microorganisms (GCM) 10K type strain sequencing project: providing services to taxonomists for standard genome sequencing and annotation.</title>
        <authorList>
            <consortium name="The Broad Institute Genomics Platform"/>
            <consortium name="The Broad Institute Genome Sequencing Center for Infectious Disease"/>
            <person name="Wu L."/>
            <person name="Ma J."/>
        </authorList>
    </citation>
    <scope>NUCLEOTIDE SEQUENCE [LARGE SCALE GENOMIC DNA]</scope>
    <source>
        <strain evidence="2">CGMCC 4.7405</strain>
    </source>
</reference>
<comment type="caution">
    <text evidence="1">The sequence shown here is derived from an EMBL/GenBank/DDBJ whole genome shotgun (WGS) entry which is preliminary data.</text>
</comment>
<evidence type="ECO:0000313" key="1">
    <source>
        <dbReference type="EMBL" id="MFC3893195.1"/>
    </source>
</evidence>
<dbReference type="Proteomes" id="UP001595690">
    <property type="component" value="Unassembled WGS sequence"/>
</dbReference>
<sequence length="193" mass="22688">MRDRVIRRIYADMQAIDWDELSSRERTRQYDLWVNDPEIGGVIANFNDDPRHWIKDGPVKEWPRAKIGHGSHARLLCEDHDPAAERRRLAEKIVQLTLPEWVPDPDSITEKPMRMVVHPPKHEEAEPRVITWGNSDNFKHLLWAALEAVESDDHRSWVLAVTETFEKPVSADRKALHRRIAHRCRLQVEHIEL</sequence>
<dbReference type="EMBL" id="JBHRZI010000015">
    <property type="protein sequence ID" value="MFC3893195.1"/>
    <property type="molecule type" value="Genomic_DNA"/>
</dbReference>
<evidence type="ECO:0000313" key="2">
    <source>
        <dbReference type="Proteomes" id="UP001595690"/>
    </source>
</evidence>
<gene>
    <name evidence="1" type="ORF">ACFOWZ_17105</name>
</gene>
<protein>
    <recommendedName>
        <fullName evidence="3">Bacteriocin-protection, YdeI or OmpD-Associated</fullName>
    </recommendedName>
</protein>
<keyword evidence="2" id="KW-1185">Reference proteome</keyword>
<evidence type="ECO:0008006" key="3">
    <source>
        <dbReference type="Google" id="ProtNLM"/>
    </source>
</evidence>
<proteinExistence type="predicted"/>
<organism evidence="1 2">
    <name type="scientific">Lentzea rhizosphaerae</name>
    <dbReference type="NCBI Taxonomy" id="2041025"/>
    <lineage>
        <taxon>Bacteria</taxon>
        <taxon>Bacillati</taxon>
        <taxon>Actinomycetota</taxon>
        <taxon>Actinomycetes</taxon>
        <taxon>Pseudonocardiales</taxon>
        <taxon>Pseudonocardiaceae</taxon>
        <taxon>Lentzea</taxon>
    </lineage>
</organism>
<accession>A0ABV8BTH8</accession>